<evidence type="ECO:0000256" key="3">
    <source>
        <dbReference type="SAM" id="MobiDB-lite"/>
    </source>
</evidence>
<dbReference type="EMBL" id="MBFT01000474">
    <property type="protein sequence ID" value="PVU90553.1"/>
    <property type="molecule type" value="Genomic_DNA"/>
</dbReference>
<dbReference type="InterPro" id="IPR033379">
    <property type="entry name" value="Acid_Pase_AS"/>
</dbReference>
<evidence type="ECO:0000313" key="5">
    <source>
        <dbReference type="Proteomes" id="UP000245699"/>
    </source>
</evidence>
<reference evidence="4 5" key="1">
    <citation type="journal article" date="2018" name="MBio">
        <title>Comparative Genomics Reveals the Core Gene Toolbox for the Fungus-Insect Symbiosis.</title>
        <authorList>
            <person name="Wang Y."/>
            <person name="Stata M."/>
            <person name="Wang W."/>
            <person name="Stajich J.E."/>
            <person name="White M.M."/>
            <person name="Moncalvo J.M."/>
        </authorList>
    </citation>
    <scope>NUCLEOTIDE SEQUENCE [LARGE SCALE GENOMIC DNA]</scope>
    <source>
        <strain evidence="4 5">AUS-77-4</strain>
    </source>
</reference>
<keyword evidence="5" id="KW-1185">Reference proteome</keyword>
<dbReference type="STRING" id="61424.A0A2T9YDZ2"/>
<evidence type="ECO:0000313" key="4">
    <source>
        <dbReference type="EMBL" id="PVU90553.1"/>
    </source>
</evidence>
<dbReference type="InterPro" id="IPR029033">
    <property type="entry name" value="His_PPase_superfam"/>
</dbReference>
<dbReference type="InterPro" id="IPR000560">
    <property type="entry name" value="His_Pase_clade-2"/>
</dbReference>
<dbReference type="Pfam" id="PF00328">
    <property type="entry name" value="His_Phos_2"/>
    <property type="match status" value="1"/>
</dbReference>
<evidence type="ECO:0008006" key="6">
    <source>
        <dbReference type="Google" id="ProtNLM"/>
    </source>
</evidence>
<dbReference type="CDD" id="cd07061">
    <property type="entry name" value="HP_HAP_like"/>
    <property type="match status" value="1"/>
</dbReference>
<dbReference type="PROSITE" id="PS00778">
    <property type="entry name" value="HIS_ACID_PHOSPHAT_2"/>
    <property type="match status" value="1"/>
</dbReference>
<feature type="region of interest" description="Disordered" evidence="3">
    <location>
        <begin position="112"/>
        <end position="131"/>
    </location>
</feature>
<comment type="similarity">
    <text evidence="1">Belongs to the histidine acid phosphatase family.</text>
</comment>
<dbReference type="OrthoDB" id="10257284at2759"/>
<dbReference type="Proteomes" id="UP000245699">
    <property type="component" value="Unassembled WGS sequence"/>
</dbReference>
<evidence type="ECO:0000256" key="1">
    <source>
        <dbReference type="ARBA" id="ARBA00005375"/>
    </source>
</evidence>
<name>A0A2T9YDZ2_9FUNG</name>
<evidence type="ECO:0000256" key="2">
    <source>
        <dbReference type="ARBA" id="ARBA00022801"/>
    </source>
</evidence>
<dbReference type="InterPro" id="IPR050645">
    <property type="entry name" value="Histidine_acid_phosphatase"/>
</dbReference>
<comment type="caution">
    <text evidence="4">The sequence shown here is derived from an EMBL/GenBank/DDBJ whole genome shotgun (WGS) entry which is preliminary data.</text>
</comment>
<gene>
    <name evidence="4" type="ORF">BB559_004568</name>
</gene>
<dbReference type="PANTHER" id="PTHR11567:SF110">
    <property type="entry name" value="2-PHOSPHOXYLOSE PHOSPHATASE 1"/>
    <property type="match status" value="1"/>
</dbReference>
<organism evidence="4 5">
    <name type="scientific">Furculomyces boomerangus</name>
    <dbReference type="NCBI Taxonomy" id="61424"/>
    <lineage>
        <taxon>Eukaryota</taxon>
        <taxon>Fungi</taxon>
        <taxon>Fungi incertae sedis</taxon>
        <taxon>Zoopagomycota</taxon>
        <taxon>Kickxellomycotina</taxon>
        <taxon>Harpellomycetes</taxon>
        <taxon>Harpellales</taxon>
        <taxon>Harpellaceae</taxon>
        <taxon>Furculomyces</taxon>
    </lineage>
</organism>
<dbReference type="Gene3D" id="3.40.50.1240">
    <property type="entry name" value="Phosphoglycerate mutase-like"/>
    <property type="match status" value="1"/>
</dbReference>
<protein>
    <recommendedName>
        <fullName evidence="6">Acid phosphatase</fullName>
    </recommendedName>
</protein>
<proteinExistence type="inferred from homology"/>
<dbReference type="AlphaFoldDB" id="A0A2T9YDZ2"/>
<dbReference type="PANTHER" id="PTHR11567">
    <property type="entry name" value="ACID PHOSPHATASE-RELATED"/>
    <property type="match status" value="1"/>
</dbReference>
<dbReference type="SUPFAM" id="SSF53254">
    <property type="entry name" value="Phosphoglycerate mutase-like"/>
    <property type="match status" value="1"/>
</dbReference>
<accession>A0A2T9YDZ2</accession>
<dbReference type="GO" id="GO:0016791">
    <property type="term" value="F:phosphatase activity"/>
    <property type="evidence" value="ECO:0007669"/>
    <property type="project" value="TreeGrafter"/>
</dbReference>
<sequence length="531" mass="60661">MSVFTGYNGLSLFPKLSDDLVKQNYPKHLQLVQVQIYHRHGERVPIARKFKNITPETWDYCKYANHFHQKFRQSMIRAGGTHHVGQSTPLDEAAPVEFWKTYREERIFPNDLPRDQQVGAGGTIADKKEDPNDNYYSIANKNTCGWGQLSDVGWSSMRGVGNYLRELYVDRLGYLPSSREDIKPDSLYIRTTDYSRALESVHQVISGLYPVTKDEIERVGEDNIKKIPVFTRTVKDENMFLNYSCQAMKSLLWKMRETTLKMFSESSKEIKDKIISFSTIGKESEKIINNSKAISPVHIIFDSLMALEAHGLKLPDEITHEFVDQLGKQSAKQWLYGATISEKLTRLQTGPIGREMLLHITNKVSQINSKNPKYIVSNKLAPYQKPPEFAIFSGHDTTIGPLLLALGYHKQSDVSDPKDFNVIWPEFGSVISLEVFQDTEVTNSPIGFETPKVNKNSDQWPNPIPKDLITDGFYVRVSYDGKPFVIPTCKLEGNHHSESGPTLCTLDAFFKHFKPYVQTAHEWKTECRLPI</sequence>
<keyword evidence="2" id="KW-0378">Hydrolase</keyword>